<evidence type="ECO:0000313" key="7">
    <source>
        <dbReference type="EMBL" id="MFD2238870.1"/>
    </source>
</evidence>
<evidence type="ECO:0000256" key="5">
    <source>
        <dbReference type="ARBA" id="ARBA00023237"/>
    </source>
</evidence>
<comment type="caution">
    <text evidence="7">The sequence shown here is derived from an EMBL/GenBank/DDBJ whole genome shotgun (WGS) entry which is preliminary data.</text>
</comment>
<reference evidence="8" key="1">
    <citation type="journal article" date="2019" name="Int. J. Syst. Evol. Microbiol.">
        <title>The Global Catalogue of Microorganisms (GCM) 10K type strain sequencing project: providing services to taxonomists for standard genome sequencing and annotation.</title>
        <authorList>
            <consortium name="The Broad Institute Genomics Platform"/>
            <consortium name="The Broad Institute Genome Sequencing Center for Infectious Disease"/>
            <person name="Wu L."/>
            <person name="Ma J."/>
        </authorList>
    </citation>
    <scope>NUCLEOTIDE SEQUENCE [LARGE SCALE GENOMIC DNA]</scope>
    <source>
        <strain evidence="8">ZS-35-S2</strain>
    </source>
</reference>
<comment type="similarity">
    <text evidence="2">Belongs to the MipA/OmpV family.</text>
</comment>
<accession>A0ABW5CRA5</accession>
<name>A0ABW5CRA5_9HYPH</name>
<evidence type="ECO:0000256" key="3">
    <source>
        <dbReference type="ARBA" id="ARBA00022729"/>
    </source>
</evidence>
<keyword evidence="4" id="KW-0472">Membrane</keyword>
<proteinExistence type="inferred from homology"/>
<sequence>MSIHRLAAGLAGILVASPALAADPYVLDTSQVAIANNADLVIELGIGGQVQPRFLGSDEYILSPFPIVSLSYLSLPGLFEIGGGPKTAFSLAPSFRFIGERDPSDHEDLAGTRELDRTYEVGLRAGYEFNFNAVYGAEVFGEARYAFGEAEGFVGGFGVHAIVRPTEVLELKVGPRASLASDDYVQTYFSVSPAESMASLGRLEAYEADGGFYSVGLEASARYEFRPDWFLNLEAGYERLVGDAEDSPIVRVGSANQFTAGIGVSRRFSLDLF</sequence>
<dbReference type="Pfam" id="PF06629">
    <property type="entry name" value="MipA"/>
    <property type="match status" value="1"/>
</dbReference>
<keyword evidence="8" id="KW-1185">Reference proteome</keyword>
<dbReference type="RefSeq" id="WP_245195574.1">
    <property type="nucleotide sequence ID" value="NZ_CP072611.1"/>
</dbReference>
<keyword evidence="5" id="KW-0998">Cell outer membrane</keyword>
<dbReference type="Proteomes" id="UP001597371">
    <property type="component" value="Unassembled WGS sequence"/>
</dbReference>
<organism evidence="7 8">
    <name type="scientific">Aureimonas populi</name>
    <dbReference type="NCBI Taxonomy" id="1701758"/>
    <lineage>
        <taxon>Bacteria</taxon>
        <taxon>Pseudomonadati</taxon>
        <taxon>Pseudomonadota</taxon>
        <taxon>Alphaproteobacteria</taxon>
        <taxon>Hyphomicrobiales</taxon>
        <taxon>Aurantimonadaceae</taxon>
        <taxon>Aureimonas</taxon>
    </lineage>
</organism>
<evidence type="ECO:0000256" key="6">
    <source>
        <dbReference type="SAM" id="SignalP"/>
    </source>
</evidence>
<feature type="chain" id="PRO_5047305750" evidence="6">
    <location>
        <begin position="22"/>
        <end position="273"/>
    </location>
</feature>
<feature type="signal peptide" evidence="6">
    <location>
        <begin position="1"/>
        <end position="21"/>
    </location>
</feature>
<dbReference type="EMBL" id="JBHUIJ010000022">
    <property type="protein sequence ID" value="MFD2238870.1"/>
    <property type="molecule type" value="Genomic_DNA"/>
</dbReference>
<dbReference type="SUPFAM" id="SSF103515">
    <property type="entry name" value="Autotransporter"/>
    <property type="match status" value="1"/>
</dbReference>
<dbReference type="PANTHER" id="PTHR38776:SF1">
    <property type="entry name" value="MLTA-INTERACTING PROTEIN-RELATED"/>
    <property type="match status" value="1"/>
</dbReference>
<dbReference type="PANTHER" id="PTHR38776">
    <property type="entry name" value="MLTA-INTERACTING PROTEIN-RELATED"/>
    <property type="match status" value="1"/>
</dbReference>
<dbReference type="InterPro" id="IPR010583">
    <property type="entry name" value="MipA"/>
</dbReference>
<evidence type="ECO:0000256" key="1">
    <source>
        <dbReference type="ARBA" id="ARBA00004442"/>
    </source>
</evidence>
<comment type="subcellular location">
    <subcellularLocation>
        <location evidence="1">Cell outer membrane</location>
    </subcellularLocation>
</comment>
<gene>
    <name evidence="7" type="ORF">ACFSKQ_15555</name>
</gene>
<evidence type="ECO:0000256" key="2">
    <source>
        <dbReference type="ARBA" id="ARBA00005722"/>
    </source>
</evidence>
<keyword evidence="3 6" id="KW-0732">Signal</keyword>
<dbReference type="InterPro" id="IPR036709">
    <property type="entry name" value="Autotransporte_beta_dom_sf"/>
</dbReference>
<protein>
    <submittedName>
        <fullName evidence="7">MipA/OmpV family protein</fullName>
    </submittedName>
</protein>
<evidence type="ECO:0000256" key="4">
    <source>
        <dbReference type="ARBA" id="ARBA00023136"/>
    </source>
</evidence>
<evidence type="ECO:0000313" key="8">
    <source>
        <dbReference type="Proteomes" id="UP001597371"/>
    </source>
</evidence>